<organism evidence="1 2">
    <name type="scientific">Tropilaelaps mercedesae</name>
    <dbReference type="NCBI Taxonomy" id="418985"/>
    <lineage>
        <taxon>Eukaryota</taxon>
        <taxon>Metazoa</taxon>
        <taxon>Ecdysozoa</taxon>
        <taxon>Arthropoda</taxon>
        <taxon>Chelicerata</taxon>
        <taxon>Arachnida</taxon>
        <taxon>Acari</taxon>
        <taxon>Parasitiformes</taxon>
        <taxon>Mesostigmata</taxon>
        <taxon>Gamasina</taxon>
        <taxon>Dermanyssoidea</taxon>
        <taxon>Laelapidae</taxon>
        <taxon>Tropilaelaps</taxon>
    </lineage>
</organism>
<dbReference type="Proteomes" id="UP000192247">
    <property type="component" value="Unassembled WGS sequence"/>
</dbReference>
<dbReference type="OrthoDB" id="10361800at2759"/>
<dbReference type="InParanoid" id="A0A1V9Y023"/>
<accession>A0A1V9Y023</accession>
<evidence type="ECO:0000313" key="2">
    <source>
        <dbReference type="Proteomes" id="UP000192247"/>
    </source>
</evidence>
<comment type="caution">
    <text evidence="1">The sequence shown here is derived from an EMBL/GenBank/DDBJ whole genome shotgun (WGS) entry which is preliminary data.</text>
</comment>
<name>A0A1V9Y023_9ACAR</name>
<sequence length="137" mass="16406">MDYAESAHVWSSDSTEQLIFPSSLYICPKKERCPWMRLQVVDYRLKTCMLKAQFYEEKAIILRRQIEAFNQLPQCVNEAQRKLFVEQHQAFSRKLQRHVDLDNWLQDCCKQLIEKRCRFTQKVEEHGLCSGFDATRE</sequence>
<protein>
    <submittedName>
        <fullName evidence="1">Uncharacterized protein</fullName>
    </submittedName>
</protein>
<reference evidence="1 2" key="1">
    <citation type="journal article" date="2017" name="Gigascience">
        <title>Draft genome of the honey bee ectoparasitic mite, Tropilaelaps mercedesae, is shaped by the parasitic life history.</title>
        <authorList>
            <person name="Dong X."/>
            <person name="Armstrong S.D."/>
            <person name="Xia D."/>
            <person name="Makepeace B.L."/>
            <person name="Darby A.C."/>
            <person name="Kadowaki T."/>
        </authorList>
    </citation>
    <scope>NUCLEOTIDE SEQUENCE [LARGE SCALE GENOMIC DNA]</scope>
    <source>
        <strain evidence="1">Wuxi-XJTLU</strain>
    </source>
</reference>
<proteinExistence type="predicted"/>
<evidence type="ECO:0000313" key="1">
    <source>
        <dbReference type="EMBL" id="OQR79074.1"/>
    </source>
</evidence>
<keyword evidence="2" id="KW-1185">Reference proteome</keyword>
<dbReference type="AlphaFoldDB" id="A0A1V9Y023"/>
<dbReference type="EMBL" id="MNPL01001513">
    <property type="protein sequence ID" value="OQR79074.1"/>
    <property type="molecule type" value="Genomic_DNA"/>
</dbReference>
<gene>
    <name evidence="1" type="ORF">BIW11_05985</name>
</gene>